<dbReference type="STRING" id="1434108.MSBRM_0974"/>
<protein>
    <submittedName>
        <fullName evidence="6">ABC transporter, ATP-binding protein</fullName>
    </submittedName>
</protein>
<dbReference type="HOGENOM" id="CLU_000604_1_22_2"/>
<dbReference type="InterPro" id="IPR003439">
    <property type="entry name" value="ABC_transporter-like_ATP-bd"/>
</dbReference>
<keyword evidence="3 6" id="KW-0067">ATP-binding</keyword>
<dbReference type="PROSITE" id="PS00211">
    <property type="entry name" value="ABC_TRANSPORTER_1"/>
    <property type="match status" value="1"/>
</dbReference>
<dbReference type="InterPro" id="IPR027417">
    <property type="entry name" value="P-loop_NTPase"/>
</dbReference>
<evidence type="ECO:0000256" key="4">
    <source>
        <dbReference type="SAM" id="MobiDB-lite"/>
    </source>
</evidence>
<dbReference type="PATRIC" id="fig|1434108.4.peg.1186"/>
<dbReference type="GO" id="GO:0098796">
    <property type="term" value="C:membrane protein complex"/>
    <property type="evidence" value="ECO:0007669"/>
    <property type="project" value="UniProtKB-ARBA"/>
</dbReference>
<keyword evidence="2" id="KW-0547">Nucleotide-binding</keyword>
<sequence length="319" mass="35704">MTLTEIIDYFKSKLNLSKFMDSLERKTDFYDESENGSEENGSVGNLESIPYFNSGNSDAKSSNAGRISQNKDEPLIKLTNVWKIYQMGEVEFAALKGINLEIYEGEFLIILGPSGSGKSTMMNLLGCLDIPSKGTVCLNSKDISELNESELAIIRGKMIGFIFQSFNLLPTLNTEENVLLPMEFQEEDRQLARKKASYLLDIVGLSNKRQNLPSQLSGGQRQRVAIARSLAVNPPIILADEPTGNLDTKTGYYILDFLDELHTREGKTIIIVTHDVELVRYATRVVYIRDGEIEKIETRTKNESGVENEQGTKNEANLN</sequence>
<dbReference type="GO" id="GO:0022857">
    <property type="term" value="F:transmembrane transporter activity"/>
    <property type="evidence" value="ECO:0007669"/>
    <property type="project" value="TreeGrafter"/>
</dbReference>
<feature type="region of interest" description="Disordered" evidence="4">
    <location>
        <begin position="300"/>
        <end position="319"/>
    </location>
</feature>
<dbReference type="GeneID" id="24844192"/>
<name>A0A0E3QST8_METBA</name>
<dbReference type="GO" id="GO:0005524">
    <property type="term" value="F:ATP binding"/>
    <property type="evidence" value="ECO:0007669"/>
    <property type="project" value="UniProtKB-KW"/>
</dbReference>
<dbReference type="GO" id="GO:0005886">
    <property type="term" value="C:plasma membrane"/>
    <property type="evidence" value="ECO:0007669"/>
    <property type="project" value="TreeGrafter"/>
</dbReference>
<dbReference type="PROSITE" id="PS50893">
    <property type="entry name" value="ABC_TRANSPORTER_2"/>
    <property type="match status" value="1"/>
</dbReference>
<proteinExistence type="predicted"/>
<evidence type="ECO:0000259" key="5">
    <source>
        <dbReference type="PROSITE" id="PS50893"/>
    </source>
</evidence>
<feature type="compositionally biased region" description="Polar residues" evidence="4">
    <location>
        <begin position="305"/>
        <end position="319"/>
    </location>
</feature>
<dbReference type="InterPro" id="IPR017871">
    <property type="entry name" value="ABC_transporter-like_CS"/>
</dbReference>
<dbReference type="PANTHER" id="PTHR24220">
    <property type="entry name" value="IMPORT ATP-BINDING PROTEIN"/>
    <property type="match status" value="1"/>
</dbReference>
<dbReference type="Pfam" id="PF00005">
    <property type="entry name" value="ABC_tran"/>
    <property type="match status" value="1"/>
</dbReference>
<accession>A0A0E3QST8</accession>
<evidence type="ECO:0000313" key="7">
    <source>
        <dbReference type="Proteomes" id="UP000033033"/>
    </source>
</evidence>
<gene>
    <name evidence="6" type="ORF">MSBRM_0974</name>
</gene>
<keyword evidence="1" id="KW-0813">Transport</keyword>
<dbReference type="Proteomes" id="UP000033033">
    <property type="component" value="Chromosome"/>
</dbReference>
<evidence type="ECO:0000256" key="1">
    <source>
        <dbReference type="ARBA" id="ARBA00022448"/>
    </source>
</evidence>
<dbReference type="PANTHER" id="PTHR24220:SF86">
    <property type="entry name" value="ABC TRANSPORTER ABCH.1"/>
    <property type="match status" value="1"/>
</dbReference>
<dbReference type="InterPro" id="IPR003593">
    <property type="entry name" value="AAA+_ATPase"/>
</dbReference>
<dbReference type="SMART" id="SM00382">
    <property type="entry name" value="AAA"/>
    <property type="match status" value="1"/>
</dbReference>
<dbReference type="Gene3D" id="3.40.50.300">
    <property type="entry name" value="P-loop containing nucleotide triphosphate hydrolases"/>
    <property type="match status" value="1"/>
</dbReference>
<dbReference type="InterPro" id="IPR017911">
    <property type="entry name" value="MacB-like_ATP-bd"/>
</dbReference>
<evidence type="ECO:0000313" key="6">
    <source>
        <dbReference type="EMBL" id="AKB53972.1"/>
    </source>
</evidence>
<dbReference type="GO" id="GO:0016887">
    <property type="term" value="F:ATP hydrolysis activity"/>
    <property type="evidence" value="ECO:0007669"/>
    <property type="project" value="InterPro"/>
</dbReference>
<dbReference type="CDD" id="cd03255">
    <property type="entry name" value="ABC_MJ0796_LolCDE_FtsE"/>
    <property type="match status" value="1"/>
</dbReference>
<evidence type="ECO:0000256" key="2">
    <source>
        <dbReference type="ARBA" id="ARBA00022741"/>
    </source>
</evidence>
<dbReference type="SUPFAM" id="SSF52540">
    <property type="entry name" value="P-loop containing nucleoside triphosphate hydrolases"/>
    <property type="match status" value="1"/>
</dbReference>
<dbReference type="RefSeq" id="WP_048154936.1">
    <property type="nucleotide sequence ID" value="NZ_CP009528.1"/>
</dbReference>
<organism evidence="6 7">
    <name type="scientific">Methanosarcina barkeri MS</name>
    <dbReference type="NCBI Taxonomy" id="1434108"/>
    <lineage>
        <taxon>Archaea</taxon>
        <taxon>Methanobacteriati</taxon>
        <taxon>Methanobacteriota</taxon>
        <taxon>Stenosarchaea group</taxon>
        <taxon>Methanomicrobia</taxon>
        <taxon>Methanosarcinales</taxon>
        <taxon>Methanosarcinaceae</taxon>
        <taxon>Methanosarcina</taxon>
    </lineage>
</organism>
<keyword evidence="7" id="KW-1185">Reference proteome</keyword>
<dbReference type="InterPro" id="IPR015854">
    <property type="entry name" value="ABC_transpr_LolD-like"/>
</dbReference>
<dbReference type="FunFam" id="3.40.50.300:FF:000032">
    <property type="entry name" value="Export ABC transporter ATP-binding protein"/>
    <property type="match status" value="1"/>
</dbReference>
<feature type="domain" description="ABC transporter" evidence="5">
    <location>
        <begin position="76"/>
        <end position="315"/>
    </location>
</feature>
<dbReference type="EMBL" id="CP009528">
    <property type="protein sequence ID" value="AKB53972.1"/>
    <property type="molecule type" value="Genomic_DNA"/>
</dbReference>
<dbReference type="AlphaFoldDB" id="A0A0E3QST8"/>
<reference evidence="6 7" key="1">
    <citation type="submission" date="2014-07" db="EMBL/GenBank/DDBJ databases">
        <title>Methanogenic archaea and the global carbon cycle.</title>
        <authorList>
            <person name="Henriksen J.R."/>
            <person name="Luke J."/>
            <person name="Reinhart S."/>
            <person name="Benedict M.N."/>
            <person name="Youngblut N.D."/>
            <person name="Metcalf M.E."/>
            <person name="Whitaker R.J."/>
            <person name="Metcalf W.W."/>
        </authorList>
    </citation>
    <scope>NUCLEOTIDE SEQUENCE [LARGE SCALE GENOMIC DNA]</scope>
    <source>
        <strain evidence="6 7">MS</strain>
    </source>
</reference>
<dbReference type="KEGG" id="mby:MSBRM_0974"/>
<evidence type="ECO:0000256" key="3">
    <source>
        <dbReference type="ARBA" id="ARBA00022840"/>
    </source>
</evidence>